<gene>
    <name evidence="2" type="ORF">GTP46_18675</name>
</gene>
<evidence type="ECO:0000313" key="3">
    <source>
        <dbReference type="Proteomes" id="UP000479335"/>
    </source>
</evidence>
<dbReference type="Proteomes" id="UP000479335">
    <property type="component" value="Unassembled WGS sequence"/>
</dbReference>
<evidence type="ECO:0000313" key="2">
    <source>
        <dbReference type="EMBL" id="MYM24665.1"/>
    </source>
</evidence>
<protein>
    <submittedName>
        <fullName evidence="2">Uncharacterized protein</fullName>
    </submittedName>
</protein>
<organism evidence="2 3">
    <name type="scientific">Duganella flavida</name>
    <dbReference type="NCBI Taxonomy" id="2692175"/>
    <lineage>
        <taxon>Bacteria</taxon>
        <taxon>Pseudomonadati</taxon>
        <taxon>Pseudomonadota</taxon>
        <taxon>Betaproteobacteria</taxon>
        <taxon>Burkholderiales</taxon>
        <taxon>Oxalobacteraceae</taxon>
        <taxon>Telluria group</taxon>
        <taxon>Duganella</taxon>
    </lineage>
</organism>
<name>A0A6L8KCB0_9BURK</name>
<proteinExistence type="predicted"/>
<keyword evidence="1" id="KW-1133">Transmembrane helix</keyword>
<comment type="caution">
    <text evidence="2">The sequence shown here is derived from an EMBL/GenBank/DDBJ whole genome shotgun (WGS) entry which is preliminary data.</text>
</comment>
<keyword evidence="1" id="KW-0472">Membrane</keyword>
<feature type="transmembrane region" description="Helical" evidence="1">
    <location>
        <begin position="43"/>
        <end position="62"/>
    </location>
</feature>
<accession>A0A6L8KCB0</accession>
<dbReference type="RefSeq" id="WP_161008132.1">
    <property type="nucleotide sequence ID" value="NZ_WWCN01000012.1"/>
</dbReference>
<feature type="transmembrane region" description="Helical" evidence="1">
    <location>
        <begin position="12"/>
        <end position="31"/>
    </location>
</feature>
<dbReference type="AlphaFoldDB" id="A0A6L8KCB0"/>
<dbReference type="EMBL" id="WWCN01000012">
    <property type="protein sequence ID" value="MYM24665.1"/>
    <property type="molecule type" value="Genomic_DNA"/>
</dbReference>
<sequence length="71" mass="8152">MDDIALKDRMKMRLKNFIAGGIGSGFGTIIWKCYNRSWSEVDWFKVGFITLFTILVAALFSISQTNQKQDE</sequence>
<keyword evidence="1" id="KW-0812">Transmembrane</keyword>
<evidence type="ECO:0000256" key="1">
    <source>
        <dbReference type="SAM" id="Phobius"/>
    </source>
</evidence>
<keyword evidence="3" id="KW-1185">Reference proteome</keyword>
<reference evidence="2 3" key="1">
    <citation type="submission" date="2019-12" db="EMBL/GenBank/DDBJ databases">
        <title>Novel species isolated from a subtropical stream in China.</title>
        <authorList>
            <person name="Lu H."/>
        </authorList>
    </citation>
    <scope>NUCLEOTIDE SEQUENCE [LARGE SCALE GENOMIC DNA]</scope>
    <source>
        <strain evidence="2 3">FT135W</strain>
    </source>
</reference>